<evidence type="ECO:0000313" key="2">
    <source>
        <dbReference type="Proteomes" id="UP000683360"/>
    </source>
</evidence>
<keyword evidence="2" id="KW-1185">Reference proteome</keyword>
<dbReference type="PANTHER" id="PTHR46513">
    <property type="entry name" value="VITELLOGENIN RECEPTOR-LIKE PROTEIN-RELATED-RELATED"/>
    <property type="match status" value="1"/>
</dbReference>
<protein>
    <submittedName>
        <fullName evidence="1">Uncharacterized protein</fullName>
    </submittedName>
</protein>
<comment type="caution">
    <text evidence="1">The sequence shown here is derived from an EMBL/GenBank/DDBJ whole genome shotgun (WGS) entry which is preliminary data.</text>
</comment>
<sequence length="201" mass="23468">MHEIVLETCKNNEKNKHHENRVNPYRYTGKLLFSTSISIIEFDFDTRSVNILSEIGNSYVFAIDYDYKNRYIYFPRYSTNDIVRFAYPSKIISMQTFVETEPYPTGIGVDSANDHIYWITRFGILSKCNLDGTIISTVASSFKDSWVMRLDITNRWMYVAEQGKGITKSRFDLAEQQKIVNFTSSNVYCMDIGTFSPFIFY</sequence>
<dbReference type="AlphaFoldDB" id="A0A8S3REH1"/>
<organism evidence="1 2">
    <name type="scientific">Mytilus edulis</name>
    <name type="common">Blue mussel</name>
    <dbReference type="NCBI Taxonomy" id="6550"/>
    <lineage>
        <taxon>Eukaryota</taxon>
        <taxon>Metazoa</taxon>
        <taxon>Spiralia</taxon>
        <taxon>Lophotrochozoa</taxon>
        <taxon>Mollusca</taxon>
        <taxon>Bivalvia</taxon>
        <taxon>Autobranchia</taxon>
        <taxon>Pteriomorphia</taxon>
        <taxon>Mytilida</taxon>
        <taxon>Mytiloidea</taxon>
        <taxon>Mytilidae</taxon>
        <taxon>Mytilinae</taxon>
        <taxon>Mytilus</taxon>
    </lineage>
</organism>
<accession>A0A8S3REH1</accession>
<dbReference type="InterPro" id="IPR011042">
    <property type="entry name" value="6-blade_b-propeller_TolB-like"/>
</dbReference>
<dbReference type="OrthoDB" id="382013at2759"/>
<dbReference type="SUPFAM" id="SSF63825">
    <property type="entry name" value="YWTD domain"/>
    <property type="match status" value="1"/>
</dbReference>
<dbReference type="Proteomes" id="UP000683360">
    <property type="component" value="Unassembled WGS sequence"/>
</dbReference>
<gene>
    <name evidence="1" type="ORF">MEDL_20760</name>
</gene>
<dbReference type="InterPro" id="IPR050778">
    <property type="entry name" value="Cueball_EGF_LRP_Nidogen"/>
</dbReference>
<proteinExistence type="predicted"/>
<dbReference type="Gene3D" id="2.120.10.30">
    <property type="entry name" value="TolB, C-terminal domain"/>
    <property type="match status" value="1"/>
</dbReference>
<dbReference type="EMBL" id="CAJPWZ010001046">
    <property type="protein sequence ID" value="CAG2206355.1"/>
    <property type="molecule type" value="Genomic_DNA"/>
</dbReference>
<reference evidence="1" key="1">
    <citation type="submission" date="2021-03" db="EMBL/GenBank/DDBJ databases">
        <authorList>
            <person name="Bekaert M."/>
        </authorList>
    </citation>
    <scope>NUCLEOTIDE SEQUENCE</scope>
</reference>
<name>A0A8S3REH1_MYTED</name>
<evidence type="ECO:0000313" key="1">
    <source>
        <dbReference type="EMBL" id="CAG2206355.1"/>
    </source>
</evidence>